<evidence type="ECO:0000256" key="1">
    <source>
        <dbReference type="SAM" id="MobiDB-lite"/>
    </source>
</evidence>
<reference evidence="2" key="1">
    <citation type="submission" date="2024-06" db="EMBL/GenBank/DDBJ databases">
        <authorList>
            <person name="Liu X."/>
            <person name="Lenzi L."/>
            <person name="Haldenby T S."/>
            <person name="Uol C."/>
        </authorList>
    </citation>
    <scope>NUCLEOTIDE SEQUENCE</scope>
</reference>
<protein>
    <submittedName>
        <fullName evidence="2">Uncharacterized protein</fullName>
    </submittedName>
</protein>
<dbReference type="Pfam" id="PF15691">
    <property type="entry name" value="PPP1R32"/>
    <property type="match status" value="1"/>
</dbReference>
<accession>A0AAV2TC09</accession>
<organism evidence="2 3">
    <name type="scientific">Calicophoron daubneyi</name>
    <name type="common">Rumen fluke</name>
    <name type="synonym">Paramphistomum daubneyi</name>
    <dbReference type="NCBI Taxonomy" id="300641"/>
    <lineage>
        <taxon>Eukaryota</taxon>
        <taxon>Metazoa</taxon>
        <taxon>Spiralia</taxon>
        <taxon>Lophotrochozoa</taxon>
        <taxon>Platyhelminthes</taxon>
        <taxon>Trematoda</taxon>
        <taxon>Digenea</taxon>
        <taxon>Plagiorchiida</taxon>
        <taxon>Pronocephalata</taxon>
        <taxon>Paramphistomoidea</taxon>
        <taxon>Paramphistomidae</taxon>
        <taxon>Calicophoron</taxon>
    </lineage>
</organism>
<dbReference type="GO" id="GO:0019902">
    <property type="term" value="F:phosphatase binding"/>
    <property type="evidence" value="ECO:0007669"/>
    <property type="project" value="TreeGrafter"/>
</dbReference>
<evidence type="ECO:0000313" key="2">
    <source>
        <dbReference type="EMBL" id="CAL5134245.1"/>
    </source>
</evidence>
<dbReference type="AlphaFoldDB" id="A0AAV2TC09"/>
<dbReference type="PANTHER" id="PTHR34349:SF1">
    <property type="entry name" value="PROTEIN PHOSPHATASE 1 REGULATORY SUBUNIT 32"/>
    <property type="match status" value="1"/>
</dbReference>
<proteinExistence type="predicted"/>
<dbReference type="PANTHER" id="PTHR34349">
    <property type="entry name" value="PROTEIN PHOSPHATASE 1 REGULATORY SUBUNIT 32"/>
    <property type="match status" value="1"/>
</dbReference>
<feature type="compositionally biased region" description="Polar residues" evidence="1">
    <location>
        <begin position="271"/>
        <end position="295"/>
    </location>
</feature>
<feature type="compositionally biased region" description="Polar residues" evidence="1">
    <location>
        <begin position="467"/>
        <end position="477"/>
    </location>
</feature>
<feature type="region of interest" description="Disordered" evidence="1">
    <location>
        <begin position="263"/>
        <end position="302"/>
    </location>
</feature>
<dbReference type="Proteomes" id="UP001497525">
    <property type="component" value="Unassembled WGS sequence"/>
</dbReference>
<comment type="caution">
    <text evidence="2">The sequence shown here is derived from an EMBL/GenBank/DDBJ whole genome shotgun (WGS) entry which is preliminary data.</text>
</comment>
<dbReference type="EMBL" id="CAXLJL010000188">
    <property type="protein sequence ID" value="CAL5134245.1"/>
    <property type="molecule type" value="Genomic_DNA"/>
</dbReference>
<feature type="region of interest" description="Disordered" evidence="1">
    <location>
        <begin position="454"/>
        <end position="477"/>
    </location>
</feature>
<feature type="compositionally biased region" description="Basic and acidic residues" evidence="1">
    <location>
        <begin position="456"/>
        <end position="465"/>
    </location>
</feature>
<evidence type="ECO:0000313" key="3">
    <source>
        <dbReference type="Proteomes" id="UP001497525"/>
    </source>
</evidence>
<gene>
    <name evidence="2" type="ORF">CDAUBV1_LOCUS7458</name>
</gene>
<sequence length="522" mass="59040">MNRILNPSLTKAENGCRDCHIESVVRLFKNPVWTSIAFRKLTIGTRSSIYTNELWKPVEMVQLFFGTEHKVIRTMCYAGTVEQHIKHSDGGNCDPLSHYCTAYNTSYGQHWESFQSRKPAPPKSGFVSNVRPVVQFDAQMDGIDNPTFANVIKMNYVSVTKKDYTSLELPARRATVLALTELQFPSKYDRTRWKLGPAAINEELNISLVSPTPKHRPLLCAHKKVEYADSENFGFGPNHQWSTYKSTFATPSSKDYNLSRTNIGRMEETGSTRNNSSTDTLTGRSNPVYSSNSWRGRTDRPTGRTVYSDTFVAYAQTDRTAPFPRRIALSAKNMKNSYVEGTKVFPEYVQVHPAGVYGHVNEISEDYLEKLKKTNPAEYQNVIHAFKEPSIQKGIFLGEQNPPLTHADHIGNRTVGPAESSGFTKNVLGHLDTDNLPPDRLVTHKHTRFYPPPPAKDSENREGHIHFNTQQPNPKTSSTEINVRYMEPQIPSTEKLGIIPPYQSRSVIARDTFPKEPPKNIF</sequence>
<name>A0AAV2TC09_CALDB</name>
<dbReference type="InterPro" id="IPR031410">
    <property type="entry name" value="SAXO4"/>
</dbReference>